<dbReference type="Proteomes" id="UP000250235">
    <property type="component" value="Unassembled WGS sequence"/>
</dbReference>
<dbReference type="GO" id="GO:0006952">
    <property type="term" value="P:defense response"/>
    <property type="evidence" value="ECO:0007669"/>
    <property type="project" value="InterPro"/>
</dbReference>
<name>A0A2Z6ZTB9_9LAMI</name>
<proteinExistence type="predicted"/>
<dbReference type="OrthoDB" id="1858121at2759"/>
<dbReference type="SUPFAM" id="SSF55961">
    <property type="entry name" value="Bet v1-like"/>
    <property type="match status" value="1"/>
</dbReference>
<evidence type="ECO:0000313" key="3">
    <source>
        <dbReference type="Proteomes" id="UP000250235"/>
    </source>
</evidence>
<dbReference type="Gene3D" id="3.30.530.20">
    <property type="match status" value="1"/>
</dbReference>
<protein>
    <submittedName>
        <fullName evidence="2">MLP-like protein 34-like</fullName>
    </submittedName>
</protein>
<evidence type="ECO:0000313" key="2">
    <source>
        <dbReference type="EMBL" id="KZT76476.1"/>
    </source>
</evidence>
<dbReference type="AlphaFoldDB" id="A0A2Z6ZTB9"/>
<dbReference type="InterPro" id="IPR000916">
    <property type="entry name" value="Bet_v_I/MLP"/>
</dbReference>
<evidence type="ECO:0000259" key="1">
    <source>
        <dbReference type="SMART" id="SM01037"/>
    </source>
</evidence>
<dbReference type="PANTHER" id="PTHR31907">
    <property type="entry name" value="MLP-LIKE PROTEIN 423"/>
    <property type="match status" value="1"/>
</dbReference>
<keyword evidence="3" id="KW-1185">Reference proteome</keyword>
<dbReference type="EMBL" id="KV117035">
    <property type="protein sequence ID" value="KZT76476.1"/>
    <property type="molecule type" value="Genomic_DNA"/>
</dbReference>
<sequence length="90" mass="10410">NKDGKEQTAKQLLQDIDEVKKTISYKMLGGDLLETYKNMIIIIHVETKNGIDFITWTVEYELLKPDNPHPLALIGFFIEFTKEVETHIFG</sequence>
<reference evidence="2 3" key="1">
    <citation type="journal article" date="2015" name="Proc. Natl. Acad. Sci. U.S.A.">
        <title>The resurrection genome of Boea hygrometrica: A blueprint for survival of dehydration.</title>
        <authorList>
            <person name="Xiao L."/>
            <person name="Yang G."/>
            <person name="Zhang L."/>
            <person name="Yang X."/>
            <person name="Zhao S."/>
            <person name="Ji Z."/>
            <person name="Zhou Q."/>
            <person name="Hu M."/>
            <person name="Wang Y."/>
            <person name="Chen M."/>
            <person name="Xu Y."/>
            <person name="Jin H."/>
            <person name="Xiao X."/>
            <person name="Hu G."/>
            <person name="Bao F."/>
            <person name="Hu Y."/>
            <person name="Wan P."/>
            <person name="Li L."/>
            <person name="Deng X."/>
            <person name="Kuang T."/>
            <person name="Xiang C."/>
            <person name="Zhu J.K."/>
            <person name="Oliver M.J."/>
            <person name="He Y."/>
        </authorList>
    </citation>
    <scope>NUCLEOTIDE SEQUENCE [LARGE SCALE GENOMIC DNA]</scope>
    <source>
        <strain evidence="3">cv. XS01</strain>
    </source>
</reference>
<feature type="domain" description="Bet v I/Major latex protein" evidence="1">
    <location>
        <begin position="3"/>
        <end position="89"/>
    </location>
</feature>
<accession>A0A2Z6ZTB9</accession>
<dbReference type="InterPro" id="IPR051761">
    <property type="entry name" value="MLP-like_ligand-binding"/>
</dbReference>
<feature type="non-terminal residue" evidence="2">
    <location>
        <position position="1"/>
    </location>
</feature>
<organism evidence="2 3">
    <name type="scientific">Dorcoceras hygrometricum</name>
    <dbReference type="NCBI Taxonomy" id="472368"/>
    <lineage>
        <taxon>Eukaryota</taxon>
        <taxon>Viridiplantae</taxon>
        <taxon>Streptophyta</taxon>
        <taxon>Embryophyta</taxon>
        <taxon>Tracheophyta</taxon>
        <taxon>Spermatophyta</taxon>
        <taxon>Magnoliopsida</taxon>
        <taxon>eudicotyledons</taxon>
        <taxon>Gunneridae</taxon>
        <taxon>Pentapetalae</taxon>
        <taxon>asterids</taxon>
        <taxon>lamiids</taxon>
        <taxon>Lamiales</taxon>
        <taxon>Gesneriaceae</taxon>
        <taxon>Didymocarpoideae</taxon>
        <taxon>Trichosporeae</taxon>
        <taxon>Loxocarpinae</taxon>
        <taxon>Dorcoceras</taxon>
    </lineage>
</organism>
<gene>
    <name evidence="2" type="ORF">F511_46500</name>
</gene>
<dbReference type="InterPro" id="IPR023393">
    <property type="entry name" value="START-like_dom_sf"/>
</dbReference>
<dbReference type="Pfam" id="PF00407">
    <property type="entry name" value="Bet_v_1"/>
    <property type="match status" value="1"/>
</dbReference>
<dbReference type="SMART" id="SM01037">
    <property type="entry name" value="Bet_v_1"/>
    <property type="match status" value="1"/>
</dbReference>